<evidence type="ECO:0000313" key="1">
    <source>
        <dbReference type="EMBL" id="SAM84094.1"/>
    </source>
</evidence>
<evidence type="ECO:0000313" key="2">
    <source>
        <dbReference type="Proteomes" id="UP000179920"/>
    </source>
</evidence>
<reference evidence="2" key="1">
    <citation type="submission" date="2016-04" db="EMBL/GenBank/DDBJ databases">
        <authorList>
            <person name="Guldener U."/>
            <person name="Guldener U."/>
        </authorList>
    </citation>
    <scope>NUCLEOTIDE SEQUENCE [LARGE SCALE GENOMIC DNA]</scope>
    <source>
        <strain evidence="2">UB2112</strain>
    </source>
</reference>
<gene>
    <name evidence="1" type="ORF">UBRO_21081</name>
</gene>
<protein>
    <submittedName>
        <fullName evidence="1">Uncharacterized protein</fullName>
    </submittedName>
</protein>
<dbReference type="Proteomes" id="UP000179920">
    <property type="component" value="Chromosome XII"/>
</dbReference>
<name>A0A1K0GU91_9BASI</name>
<dbReference type="EMBL" id="LT558128">
    <property type="protein sequence ID" value="SAM84094.1"/>
    <property type="molecule type" value="Genomic_DNA"/>
</dbReference>
<sequence>MGLRKEVEEPWRALAPKVEAHLHVEPSVESEAKQASIIESDDDMLESISQVTLPEVTALIVLHKLQDCSEGGIMDCGEVSDNAIIDQQQLLRAGKAGVRKMVDCLESGGVRFGDSPNWGTHQAKLLRVNLKEPALLDPQHNLGSDMSVAPIIHWEILDAPEAAVTTEGTLVAEMDTVANSTQKLIDKGVDQVVEECFGPVAGSSLHGAISRGATIAGVKGGCYGGVGPSRWQEGL</sequence>
<proteinExistence type="predicted"/>
<dbReference type="AlphaFoldDB" id="A0A1K0GU91"/>
<accession>A0A1K0GU91</accession>
<organism evidence="1 2">
    <name type="scientific">Ustilago bromivora</name>
    <dbReference type="NCBI Taxonomy" id="307758"/>
    <lineage>
        <taxon>Eukaryota</taxon>
        <taxon>Fungi</taxon>
        <taxon>Dikarya</taxon>
        <taxon>Basidiomycota</taxon>
        <taxon>Ustilaginomycotina</taxon>
        <taxon>Ustilaginomycetes</taxon>
        <taxon>Ustilaginales</taxon>
        <taxon>Ustilaginaceae</taxon>
        <taxon>Ustilago</taxon>
    </lineage>
</organism>